<dbReference type="PANTHER" id="PTHR25466:SF14">
    <property type="entry name" value="BUTYROPHILIN SUBFAMILY 2 MEMBER A2-LIKE-RELATED"/>
    <property type="match status" value="1"/>
</dbReference>
<keyword evidence="8" id="KW-0675">Receptor</keyword>
<evidence type="ECO:0000313" key="14">
    <source>
        <dbReference type="Proteomes" id="UP000288216"/>
    </source>
</evidence>
<evidence type="ECO:0000256" key="4">
    <source>
        <dbReference type="ARBA" id="ARBA00022729"/>
    </source>
</evidence>
<dbReference type="SUPFAM" id="SSF48726">
    <property type="entry name" value="Immunoglobulin"/>
    <property type="match status" value="1"/>
</dbReference>
<dbReference type="InterPro" id="IPR003598">
    <property type="entry name" value="Ig_sub2"/>
</dbReference>
<dbReference type="SMART" id="SM00409">
    <property type="entry name" value="IG"/>
    <property type="match status" value="1"/>
</dbReference>
<proteinExistence type="predicted"/>
<dbReference type="SMART" id="SM00408">
    <property type="entry name" value="IGc2"/>
    <property type="match status" value="1"/>
</dbReference>
<keyword evidence="4" id="KW-0732">Signal</keyword>
<dbReference type="Proteomes" id="UP000288216">
    <property type="component" value="Unassembled WGS sequence"/>
</dbReference>
<evidence type="ECO:0000313" key="13">
    <source>
        <dbReference type="EMBL" id="GCB80948.1"/>
    </source>
</evidence>
<keyword evidence="6" id="KW-0472">Membrane</keyword>
<dbReference type="GO" id="GO:0007166">
    <property type="term" value="P:cell surface receptor signaling pathway"/>
    <property type="evidence" value="ECO:0007669"/>
    <property type="project" value="TreeGrafter"/>
</dbReference>
<dbReference type="GO" id="GO:0042130">
    <property type="term" value="P:negative regulation of T cell proliferation"/>
    <property type="evidence" value="ECO:0007669"/>
    <property type="project" value="TreeGrafter"/>
</dbReference>
<reference evidence="13 14" key="1">
    <citation type="journal article" date="2018" name="Nat. Ecol. Evol.">
        <title>Shark genomes provide insights into elasmobranch evolution and the origin of vertebrates.</title>
        <authorList>
            <person name="Hara Y"/>
            <person name="Yamaguchi K"/>
            <person name="Onimaru K"/>
            <person name="Kadota M"/>
            <person name="Koyanagi M"/>
            <person name="Keeley SD"/>
            <person name="Tatsumi K"/>
            <person name="Tanaka K"/>
            <person name="Motone F"/>
            <person name="Kageyama Y"/>
            <person name="Nozu R"/>
            <person name="Adachi N"/>
            <person name="Nishimura O"/>
            <person name="Nakagawa R"/>
            <person name="Tanegashima C"/>
            <person name="Kiyatake I"/>
            <person name="Matsumoto R"/>
            <person name="Murakumo K"/>
            <person name="Nishida K"/>
            <person name="Terakita A"/>
            <person name="Kuratani S"/>
            <person name="Sato K"/>
            <person name="Hyodo S Kuraku.S."/>
        </authorList>
    </citation>
    <scope>NUCLEOTIDE SEQUENCE [LARGE SCALE GENOMIC DNA]</scope>
</reference>
<evidence type="ECO:0000256" key="11">
    <source>
        <dbReference type="SAM" id="MobiDB-lite"/>
    </source>
</evidence>
<keyword evidence="7" id="KW-1015">Disulfide bond</keyword>
<dbReference type="InterPro" id="IPR036179">
    <property type="entry name" value="Ig-like_dom_sf"/>
</dbReference>
<dbReference type="AlphaFoldDB" id="A0A401Q6F6"/>
<feature type="domain" description="Ig-like" evidence="12">
    <location>
        <begin position="1"/>
        <end position="101"/>
    </location>
</feature>
<comment type="subcellular location">
    <subcellularLocation>
        <location evidence="1">Cell membrane</location>
        <topology evidence="1">Single-pass type I membrane protein</topology>
    </subcellularLocation>
</comment>
<dbReference type="InterPro" id="IPR013106">
    <property type="entry name" value="Ig_V-set"/>
</dbReference>
<feature type="region of interest" description="Disordered" evidence="11">
    <location>
        <begin position="51"/>
        <end position="79"/>
    </location>
</feature>
<sequence length="145" mass="16023">DINCKKKGKDVEAKEGEAASLPCSFSDPTKYNKLEVTWQREVGENAVVIHAENPMGKSEESQDRLFSGRTSIPSSWNQTGDTTLTIRQAQEEDSGNYTCIIRGGGRPAYCAFLLLKVNSGSFQLYGGHHSVWIPFLLLVLMQVPT</sequence>
<dbReference type="GO" id="GO:0031295">
    <property type="term" value="P:T cell costimulation"/>
    <property type="evidence" value="ECO:0007669"/>
    <property type="project" value="TreeGrafter"/>
</dbReference>
<dbReference type="OrthoDB" id="8836910at2759"/>
<organism evidence="13 14">
    <name type="scientific">Scyliorhinus torazame</name>
    <name type="common">Cloudy catshark</name>
    <name type="synonym">Catulus torazame</name>
    <dbReference type="NCBI Taxonomy" id="75743"/>
    <lineage>
        <taxon>Eukaryota</taxon>
        <taxon>Metazoa</taxon>
        <taxon>Chordata</taxon>
        <taxon>Craniata</taxon>
        <taxon>Vertebrata</taxon>
        <taxon>Chondrichthyes</taxon>
        <taxon>Elasmobranchii</taxon>
        <taxon>Galeomorphii</taxon>
        <taxon>Galeoidea</taxon>
        <taxon>Carcharhiniformes</taxon>
        <taxon>Scyliorhinidae</taxon>
        <taxon>Scyliorhinus</taxon>
    </lineage>
</organism>
<evidence type="ECO:0000256" key="8">
    <source>
        <dbReference type="ARBA" id="ARBA00023170"/>
    </source>
</evidence>
<dbReference type="InterPro" id="IPR007110">
    <property type="entry name" value="Ig-like_dom"/>
</dbReference>
<evidence type="ECO:0000256" key="6">
    <source>
        <dbReference type="ARBA" id="ARBA00023136"/>
    </source>
</evidence>
<feature type="compositionally biased region" description="Polar residues" evidence="11">
    <location>
        <begin position="68"/>
        <end position="79"/>
    </location>
</feature>
<dbReference type="PROSITE" id="PS50835">
    <property type="entry name" value="IG_LIKE"/>
    <property type="match status" value="1"/>
</dbReference>
<dbReference type="PANTHER" id="PTHR25466">
    <property type="entry name" value="T-LYMPHOCYTE ACTIVATION ANTIGEN"/>
    <property type="match status" value="1"/>
</dbReference>
<keyword evidence="3" id="KW-0812">Transmembrane</keyword>
<dbReference type="GO" id="GO:0009897">
    <property type="term" value="C:external side of plasma membrane"/>
    <property type="evidence" value="ECO:0007669"/>
    <property type="project" value="TreeGrafter"/>
</dbReference>
<dbReference type="GO" id="GO:0042102">
    <property type="term" value="P:positive regulation of T cell proliferation"/>
    <property type="evidence" value="ECO:0007669"/>
    <property type="project" value="TreeGrafter"/>
</dbReference>
<keyword evidence="2" id="KW-1003">Cell membrane</keyword>
<evidence type="ECO:0000256" key="7">
    <source>
        <dbReference type="ARBA" id="ARBA00023157"/>
    </source>
</evidence>
<gene>
    <name evidence="13" type="ORF">scyTo_0022437</name>
</gene>
<dbReference type="Pfam" id="PF07686">
    <property type="entry name" value="V-set"/>
    <property type="match status" value="1"/>
</dbReference>
<dbReference type="OMA" id="IHAENPM"/>
<evidence type="ECO:0000259" key="12">
    <source>
        <dbReference type="PROSITE" id="PS50835"/>
    </source>
</evidence>
<dbReference type="EMBL" id="BFAA01022502">
    <property type="protein sequence ID" value="GCB80948.1"/>
    <property type="molecule type" value="Genomic_DNA"/>
</dbReference>
<dbReference type="InterPro" id="IPR013783">
    <property type="entry name" value="Ig-like_fold"/>
</dbReference>
<accession>A0A401Q6F6</accession>
<keyword evidence="9" id="KW-0325">Glycoprotein</keyword>
<comment type="caution">
    <text evidence="13">The sequence shown here is derived from an EMBL/GenBank/DDBJ whole genome shotgun (WGS) entry which is preliminary data.</text>
</comment>
<dbReference type="GO" id="GO:0071222">
    <property type="term" value="P:cellular response to lipopolysaccharide"/>
    <property type="evidence" value="ECO:0007669"/>
    <property type="project" value="TreeGrafter"/>
</dbReference>
<evidence type="ECO:0000256" key="9">
    <source>
        <dbReference type="ARBA" id="ARBA00023180"/>
    </source>
</evidence>
<protein>
    <recommendedName>
        <fullName evidence="12">Ig-like domain-containing protein</fullName>
    </recommendedName>
</protein>
<dbReference type="InterPro" id="IPR003599">
    <property type="entry name" value="Ig_sub"/>
</dbReference>
<evidence type="ECO:0000256" key="3">
    <source>
        <dbReference type="ARBA" id="ARBA00022692"/>
    </source>
</evidence>
<evidence type="ECO:0000256" key="2">
    <source>
        <dbReference type="ARBA" id="ARBA00022475"/>
    </source>
</evidence>
<evidence type="ECO:0000256" key="5">
    <source>
        <dbReference type="ARBA" id="ARBA00022989"/>
    </source>
</evidence>
<dbReference type="InterPro" id="IPR051713">
    <property type="entry name" value="T-cell_Activation_Regulation"/>
</dbReference>
<keyword evidence="14" id="KW-1185">Reference proteome</keyword>
<keyword evidence="10" id="KW-0393">Immunoglobulin domain</keyword>
<dbReference type="GO" id="GO:0006955">
    <property type="term" value="P:immune response"/>
    <property type="evidence" value="ECO:0007669"/>
    <property type="project" value="TreeGrafter"/>
</dbReference>
<dbReference type="Gene3D" id="2.60.40.10">
    <property type="entry name" value="Immunoglobulins"/>
    <property type="match status" value="1"/>
</dbReference>
<evidence type="ECO:0000256" key="10">
    <source>
        <dbReference type="ARBA" id="ARBA00023319"/>
    </source>
</evidence>
<keyword evidence="5" id="KW-1133">Transmembrane helix</keyword>
<feature type="non-terminal residue" evidence="13">
    <location>
        <position position="1"/>
    </location>
</feature>
<evidence type="ECO:0000256" key="1">
    <source>
        <dbReference type="ARBA" id="ARBA00004251"/>
    </source>
</evidence>
<name>A0A401Q6F6_SCYTO</name>
<dbReference type="SMART" id="SM00406">
    <property type="entry name" value="IGv"/>
    <property type="match status" value="1"/>
</dbReference>